<dbReference type="GO" id="GO:0099402">
    <property type="term" value="P:plant organ development"/>
    <property type="evidence" value="ECO:0007669"/>
    <property type="project" value="UniProtKB-ARBA"/>
</dbReference>
<feature type="transmembrane region" description="Helical" evidence="13">
    <location>
        <begin position="1059"/>
        <end position="1085"/>
    </location>
</feature>
<dbReference type="GO" id="GO:0000139">
    <property type="term" value="C:Golgi membrane"/>
    <property type="evidence" value="ECO:0007669"/>
    <property type="project" value="UniProtKB-SubCell"/>
</dbReference>
<organism evidence="15">
    <name type="scientific">Zea mays</name>
    <name type="common">Maize</name>
    <dbReference type="NCBI Taxonomy" id="4577"/>
    <lineage>
        <taxon>Eukaryota</taxon>
        <taxon>Viridiplantae</taxon>
        <taxon>Streptophyta</taxon>
        <taxon>Embryophyta</taxon>
        <taxon>Tracheophyta</taxon>
        <taxon>Spermatophyta</taxon>
        <taxon>Magnoliopsida</taxon>
        <taxon>Liliopsida</taxon>
        <taxon>Poales</taxon>
        <taxon>Poaceae</taxon>
        <taxon>PACMAD clade</taxon>
        <taxon>Panicoideae</taxon>
        <taxon>Andropogonodae</taxon>
        <taxon>Andropogoneae</taxon>
        <taxon>Tripsacinae</taxon>
        <taxon>Zea</taxon>
    </lineage>
</organism>
<dbReference type="GO" id="GO:0016757">
    <property type="term" value="F:glycosyltransferase activity"/>
    <property type="evidence" value="ECO:0007669"/>
    <property type="project" value="UniProtKB-KW"/>
</dbReference>
<feature type="coiled-coil region" evidence="11">
    <location>
        <begin position="577"/>
        <end position="721"/>
    </location>
</feature>
<dbReference type="PANTHER" id="PTHR32044">
    <property type="entry name" value="GLUCOMANNAN 4-BETA-MANNOSYLTRANSFERASE 9"/>
    <property type="match status" value="1"/>
</dbReference>
<reference evidence="15" key="1">
    <citation type="journal article" date="2018" name="Nat. Genet.">
        <title>Extensive intraspecific gene order and gene structural variations between Mo17 and other maize genomes.</title>
        <authorList>
            <person name="Sun S."/>
            <person name="Zhou Y."/>
            <person name="Chen J."/>
            <person name="Shi J."/>
            <person name="Zhao H."/>
            <person name="Zhao H."/>
            <person name="Song W."/>
            <person name="Zhang M."/>
            <person name="Cui Y."/>
            <person name="Dong X."/>
            <person name="Liu H."/>
            <person name="Ma X."/>
            <person name="Jiao Y."/>
            <person name="Wang B."/>
            <person name="Wei X."/>
            <person name="Stein J.C."/>
            <person name="Glaubitz J.C."/>
            <person name="Lu F."/>
            <person name="Yu G."/>
            <person name="Liang C."/>
            <person name="Fengler K."/>
            <person name="Li B."/>
            <person name="Rafalski A."/>
            <person name="Schnable P.S."/>
            <person name="Ware D.H."/>
            <person name="Buckler E.S."/>
            <person name="Lai J."/>
        </authorList>
    </citation>
    <scope>NUCLEOTIDE SEQUENCE [LARGE SCALE GENOMIC DNA]</scope>
    <source>
        <tissue evidence="15">Seedling</tissue>
    </source>
</reference>
<evidence type="ECO:0000259" key="14">
    <source>
        <dbReference type="Pfam" id="PF13632"/>
    </source>
</evidence>
<feature type="coiled-coil region" evidence="11">
    <location>
        <begin position="254"/>
        <end position="281"/>
    </location>
</feature>
<dbReference type="PANTHER" id="PTHR32044:SF44">
    <property type="entry name" value="XYLOGLUCAN GLYCOSYLTRANSFERASE 12-RELATED"/>
    <property type="match status" value="1"/>
</dbReference>
<feature type="compositionally biased region" description="Acidic residues" evidence="12">
    <location>
        <begin position="972"/>
        <end position="981"/>
    </location>
</feature>
<dbReference type="ExpressionAtlas" id="A0A3L6FRH5">
    <property type="expression patterns" value="baseline and differential"/>
</dbReference>
<evidence type="ECO:0000256" key="6">
    <source>
        <dbReference type="ARBA" id="ARBA00023034"/>
    </source>
</evidence>
<keyword evidence="11" id="KW-0175">Coiled coil</keyword>
<evidence type="ECO:0000256" key="2">
    <source>
        <dbReference type="ARBA" id="ARBA00022676"/>
    </source>
</evidence>
<feature type="transmembrane region" description="Helical" evidence="13">
    <location>
        <begin position="1372"/>
        <end position="1401"/>
    </location>
</feature>
<feature type="region of interest" description="Disordered" evidence="12">
    <location>
        <begin position="1476"/>
        <end position="1514"/>
    </location>
</feature>
<evidence type="ECO:0000256" key="12">
    <source>
        <dbReference type="SAM" id="MobiDB-lite"/>
    </source>
</evidence>
<keyword evidence="8" id="KW-0961">Cell wall biogenesis/degradation</keyword>
<comment type="similarity">
    <text evidence="10">Belongs to the glycosyltransferase 2 family. Plant cellulose synthase-like C subfamily.</text>
</comment>
<proteinExistence type="inferred from homology"/>
<dbReference type="Gene3D" id="3.90.550.10">
    <property type="entry name" value="Spore Coat Polysaccharide Biosynthesis Protein SpsA, Chain A"/>
    <property type="match status" value="1"/>
</dbReference>
<name>A0A3L6FRH5_MAIZE</name>
<evidence type="ECO:0000256" key="3">
    <source>
        <dbReference type="ARBA" id="ARBA00022679"/>
    </source>
</evidence>
<keyword evidence="2" id="KW-0328">Glycosyltransferase</keyword>
<sequence length="1569" mass="180605">MASPRSAGGDEAIWMKLREAGFDEDAVRRRDKAALIGYISRLESEIYEYQHNLGLILLERKELTSKYEQLKASFEATEIILKRERASQQSALSETRKREENLKKNLAIQKECISNLEKALHDMRGETAEIKVSYEAKLAESLQMMETAQKKFDEAEEKLLTAKSLEADCIRTRNTSLRRLQDIEDREDQLRRYQTSFELENASKEKEIDLLRKSLDDTKKILHEKEQCLLKEQVLLNQRDDSILERLAYITHSEKRLKEEKLNLEDERKVLLEEKNKLDLNMQAIISREEAIIQKESILDKRESELLILQETIASKERAEIERLRQEEEIALVRRRQEFDTDMEIKLTSFEEEIDARKALLDQRETTINEKEDAVAQREQNLNLRFAELANKEESLVKKSDELREEEKRLSSERETLHIDLQKEKEEIQNMKLDLEKEKSFFEEEKREAIQAQENLAITQNEREDLQSLQVKLKDEIDSLRAQKVDLMADAERLLSEKERFEIEWELIDEKKEELQKEAARIAEERRVIDEHLKSEFDIIKQEKEDLRVQLKISTESLAHEHAEFMNKMQQEHASWLSRIQLEREDLKKDIDIQRTELLNSAKARQMEIDSYLREKEEEFEQKKSKELEYINSEKETISSKLEHVRLELQKLEEERKRSMLERERREEELSETKKTIDALNEQREKLQEQRKLLHSDRKSITQQMQLLNELEELKIESENRQLSLRQCGKSKHAGVENLEDNGVHLSPDEDQNVSPKQTTVKKLEVSPSVSTPISWVKKCAQVIFKRSPEKSADPNNDIPPKLGNVNDCTSLATAYSDGLFACHLENGAEKVPQAIDGLKVGKKRLNNALSHGDSEISQPKRKQQRSTTQTLRVVGGEIDSNCSPSVLEEKCSKNEHDAVPVGLCGKGPQNPQAEHSEDISVEDVCKVIDSFRVGVKMSLRGCYHGPSYLAWLVVIFLLLADGQRVAAGRTDEDEDEDEDAGAAPPGESPALRSRFYGFLRASLVLSVLLLAADVAAHLQGWHLAVDVPDLLAVEGLFAAGYASWARVRLEYLAPALQFLANACVVLFLVQSADRLILCLGCLWIKHRGIRPVPKAGGKGSDDVEAGTGNFPMVLVQIPMRNEKEVYQQSIGAVCGLDWPRPNFLVQVLDDSDDAATSTLIKEEVEKWQREGVRILYRHRLIRDGYKAGNLKSAMNCSYVKDYEFVVIFDADFQPQPDFLKRTVPHFKGNEDVGLVQARWSFVNKDENLLTRLQNINLCFHFEVEQQVNGIFLNFFGFNGTAGVWRIKALEDSGGWMERTTVEDMDIAVRAHLKGWKFLFLNDVECQCELPESYEAYRKQQHRWHSGPMQLLRLCFVDIIKSKIGFWKKFNLIFLFFLLRKLILPFYSFTLFCIILPMTMFIPEAELPAWVVCYIPATMSLLNILPALKSFPFIVPYLLFENTMSVTKFNAMVSGLFQLGSAHEWVVTKKSGRSSEGDLVVEKQPRQQRAGSASNLGSLAKEPSSSLRKDSQRKKHNRIYRKELALSFLLLTAAARSLISVQGIHFYFLLFQGVSFLVVGLDLIGEQVE</sequence>
<feature type="coiled-coil region" evidence="11">
    <location>
        <begin position="309"/>
        <end position="336"/>
    </location>
</feature>
<evidence type="ECO:0000256" key="7">
    <source>
        <dbReference type="ARBA" id="ARBA00023136"/>
    </source>
</evidence>
<feature type="compositionally biased region" description="Polar residues" evidence="12">
    <location>
        <begin position="1487"/>
        <end position="1497"/>
    </location>
</feature>
<feature type="coiled-coil region" evidence="11">
    <location>
        <begin position="386"/>
        <end position="532"/>
    </location>
</feature>
<feature type="transmembrane region" description="Helical" evidence="13">
    <location>
        <begin position="1519"/>
        <end position="1539"/>
    </location>
</feature>
<dbReference type="GO" id="GO:0048868">
    <property type="term" value="P:pollen tube development"/>
    <property type="evidence" value="ECO:0007669"/>
    <property type="project" value="UniProtKB-ARBA"/>
</dbReference>
<feature type="compositionally biased region" description="Basic and acidic residues" evidence="12">
    <location>
        <begin position="1476"/>
        <end position="1485"/>
    </location>
</feature>
<dbReference type="Proteomes" id="UP000251960">
    <property type="component" value="Chromosome 3"/>
</dbReference>
<evidence type="ECO:0000256" key="5">
    <source>
        <dbReference type="ARBA" id="ARBA00022989"/>
    </source>
</evidence>
<feature type="coiled-coil region" evidence="11">
    <location>
        <begin position="99"/>
        <end position="165"/>
    </location>
</feature>
<dbReference type="InterPro" id="IPR029044">
    <property type="entry name" value="Nucleotide-diphossugar_trans"/>
</dbReference>
<dbReference type="InterPro" id="IPR001173">
    <property type="entry name" value="Glyco_trans_2-like"/>
</dbReference>
<evidence type="ECO:0000256" key="4">
    <source>
        <dbReference type="ARBA" id="ARBA00022692"/>
    </source>
</evidence>
<evidence type="ECO:0000256" key="8">
    <source>
        <dbReference type="ARBA" id="ARBA00023316"/>
    </source>
</evidence>
<feature type="transmembrane region" description="Helical" evidence="13">
    <location>
        <begin position="999"/>
        <end position="1019"/>
    </location>
</feature>
<keyword evidence="4 13" id="KW-0812">Transmembrane</keyword>
<evidence type="ECO:0000313" key="15">
    <source>
        <dbReference type="EMBL" id="PWZ34167.1"/>
    </source>
</evidence>
<keyword evidence="6" id="KW-0333">Golgi apparatus</keyword>
<comment type="function">
    <text evidence="9">Probable beta-1,4-glucan synthase rather involved in the synthesis of the xyloglucan backbone than cellulose. Seems to work simultaneously with xyloglucan 6-xylosyltransferase. Xyloglucan is a noncellulosic polysaccharides of plant cell wall and consists of a glucan backbone substituted by xylose, galactose and fucose.</text>
</comment>
<evidence type="ECO:0000256" key="13">
    <source>
        <dbReference type="SAM" id="Phobius"/>
    </source>
</evidence>
<gene>
    <name evidence="15" type="primary">CSLC1_0</name>
    <name evidence="15" type="ORF">Zm00014a_031855</name>
</gene>
<dbReference type="EMBL" id="NCVQ01000004">
    <property type="protein sequence ID" value="PWZ34167.1"/>
    <property type="molecule type" value="Genomic_DNA"/>
</dbReference>
<feature type="transmembrane region" description="Helical" evidence="13">
    <location>
        <begin position="944"/>
        <end position="961"/>
    </location>
</feature>
<feature type="domain" description="Glycosyltransferase 2-like" evidence="14">
    <location>
        <begin position="1206"/>
        <end position="1400"/>
    </location>
</feature>
<accession>A0A3L6FRH5</accession>
<evidence type="ECO:0000256" key="9">
    <source>
        <dbReference type="ARBA" id="ARBA00055179"/>
    </source>
</evidence>
<evidence type="ECO:0000256" key="1">
    <source>
        <dbReference type="ARBA" id="ARBA00004653"/>
    </source>
</evidence>
<dbReference type="FunFam" id="3.90.550.10:FF:000007">
    <property type="entry name" value="probable xyloglucan glycosyltransferase 5"/>
    <property type="match status" value="1"/>
</dbReference>
<dbReference type="GO" id="GO:0071555">
    <property type="term" value="P:cell wall organization"/>
    <property type="evidence" value="ECO:0007669"/>
    <property type="project" value="UniProtKB-KW"/>
</dbReference>
<keyword evidence="7 13" id="KW-0472">Membrane</keyword>
<keyword evidence="5 13" id="KW-1133">Transmembrane helix</keyword>
<keyword evidence="3 15" id="KW-0808">Transferase</keyword>
<comment type="caution">
    <text evidence="15">The sequence shown here is derived from an EMBL/GenBank/DDBJ whole genome shotgun (WGS) entry which is preliminary data.</text>
</comment>
<feature type="region of interest" description="Disordered" evidence="12">
    <location>
        <begin position="969"/>
        <end position="989"/>
    </location>
</feature>
<evidence type="ECO:0000256" key="11">
    <source>
        <dbReference type="SAM" id="Coils"/>
    </source>
</evidence>
<dbReference type="SUPFAM" id="SSF53448">
    <property type="entry name" value="Nucleotide-diphospho-sugar transferases"/>
    <property type="match status" value="1"/>
</dbReference>
<protein>
    <submittedName>
        <fullName evidence="15">Putative xyloglucan glycosyltransferase 1</fullName>
    </submittedName>
</protein>
<dbReference type="Pfam" id="PF13632">
    <property type="entry name" value="Glyco_trans_2_3"/>
    <property type="match status" value="1"/>
</dbReference>
<evidence type="ECO:0000256" key="10">
    <source>
        <dbReference type="ARBA" id="ARBA00061151"/>
    </source>
</evidence>
<comment type="subcellular location">
    <subcellularLocation>
        <location evidence="1">Golgi apparatus membrane</location>
        <topology evidence="1">Multi-pass membrane protein</topology>
    </subcellularLocation>
</comment>